<dbReference type="AlphaFoldDB" id="E3LND4"/>
<dbReference type="InParanoid" id="E3LND4"/>
<protein>
    <submittedName>
        <fullName evidence="2">Uncharacterized protein</fullName>
    </submittedName>
</protein>
<dbReference type="HOGENOM" id="CLU_038305_1_0_1"/>
<organism evidence="3">
    <name type="scientific">Caenorhabditis remanei</name>
    <name type="common">Caenorhabditis vulgaris</name>
    <dbReference type="NCBI Taxonomy" id="31234"/>
    <lineage>
        <taxon>Eukaryota</taxon>
        <taxon>Metazoa</taxon>
        <taxon>Ecdysozoa</taxon>
        <taxon>Nematoda</taxon>
        <taxon>Chromadorea</taxon>
        <taxon>Rhabditida</taxon>
        <taxon>Rhabditina</taxon>
        <taxon>Rhabditomorpha</taxon>
        <taxon>Rhabditoidea</taxon>
        <taxon>Rhabditidae</taxon>
        <taxon>Peloderinae</taxon>
        <taxon>Caenorhabditis</taxon>
    </lineage>
</organism>
<dbReference type="OMA" id="ICVHTKQ"/>
<dbReference type="PANTHER" id="PTHR22898">
    <property type="entry name" value="UNCHARACTERIZED GLYCOSOL TRANSFERASE-RELATED"/>
    <property type="match status" value="1"/>
</dbReference>
<dbReference type="eggNOG" id="ENOG502TH6A">
    <property type="taxonomic scope" value="Eukaryota"/>
</dbReference>
<dbReference type="EMBL" id="DS268411">
    <property type="protein sequence ID" value="EFP03145.1"/>
    <property type="molecule type" value="Genomic_DNA"/>
</dbReference>
<dbReference type="InterPro" id="IPR052501">
    <property type="entry name" value="Alpha-1-2_FucT"/>
</dbReference>
<feature type="chain" id="PRO_5003175071" evidence="1">
    <location>
        <begin position="22"/>
        <end position="368"/>
    </location>
</feature>
<keyword evidence="3" id="KW-1185">Reference proteome</keyword>
<reference evidence="2" key="1">
    <citation type="submission" date="2007-07" db="EMBL/GenBank/DDBJ databases">
        <title>PCAP assembly of the Caenorhabditis remanei genome.</title>
        <authorList>
            <consortium name="The Caenorhabditis remanei Sequencing Consortium"/>
            <person name="Wilson R.K."/>
        </authorList>
    </citation>
    <scope>NUCLEOTIDE SEQUENCE [LARGE SCALE GENOMIC DNA]</scope>
    <source>
        <strain evidence="2">PB4641</strain>
    </source>
</reference>
<sequence length="368" mass="41694">MFVLMFGFCIIVYLLISKSYKWENCLKDSKSEENIEDTGEIMLNGFRLQDLKNAPFPPPGPFPLDMPLPDNRKTLQISMFTAKNGRGLGQMLFELSALFGISKQLGRVSTINRGGGVWNTVTNAVTQHFPVFGSMFEMTDIEDSAAINVNLNIRFCCKFEDPRNLKSVEQQHLLLNGVYFQSFKYFHDFQSEIRMALTPSPDSALRAELMLPADFRDDFIICVHTKQPMIQDSGLSKPSDPIFTRRATDFLVSKYKTPSKRVTVVIFGNDPIWSQTLFHDKIGKSNYFSKFNDSSDSILPTDSPDYTALLTLGLSAIDDVAFSRNFCDSILLTAPTSSFGWWLGYLAKDTAEIYFRYSGFAELLFELL</sequence>
<gene>
    <name evidence="2" type="ORF">CRE_28637</name>
</gene>
<dbReference type="STRING" id="31234.E3LND4"/>
<accession>E3LND4</accession>
<evidence type="ECO:0000313" key="2">
    <source>
        <dbReference type="EMBL" id="EFP03145.1"/>
    </source>
</evidence>
<dbReference type="Proteomes" id="UP000008281">
    <property type="component" value="Unassembled WGS sequence"/>
</dbReference>
<evidence type="ECO:0000256" key="1">
    <source>
        <dbReference type="SAM" id="SignalP"/>
    </source>
</evidence>
<evidence type="ECO:0000313" key="3">
    <source>
        <dbReference type="Proteomes" id="UP000008281"/>
    </source>
</evidence>
<dbReference type="PANTHER" id="PTHR22898:SF7">
    <property type="entry name" value="PROTEIN CBG15832"/>
    <property type="match status" value="1"/>
</dbReference>
<dbReference type="OrthoDB" id="5815225at2759"/>
<keyword evidence="1" id="KW-0732">Signal</keyword>
<name>E3LND4_CAERE</name>
<proteinExistence type="predicted"/>
<feature type="signal peptide" evidence="1">
    <location>
        <begin position="1"/>
        <end position="21"/>
    </location>
</feature>